<keyword evidence="3 7" id="KW-0812">Transmembrane</keyword>
<evidence type="ECO:0000256" key="6">
    <source>
        <dbReference type="ARBA" id="ARBA00023136"/>
    </source>
</evidence>
<dbReference type="Proteomes" id="UP000315971">
    <property type="component" value="Unassembled WGS sequence"/>
</dbReference>
<evidence type="ECO:0000256" key="7">
    <source>
        <dbReference type="SAM" id="Phobius"/>
    </source>
</evidence>
<dbReference type="Pfam" id="PF01694">
    <property type="entry name" value="Rhomboid"/>
    <property type="match status" value="1"/>
</dbReference>
<keyword evidence="6 7" id="KW-0472">Membrane</keyword>
<reference evidence="9 10" key="1">
    <citation type="submission" date="2017-05" db="EMBL/GenBank/DDBJ databases">
        <authorList>
            <person name="Varghese N."/>
            <person name="Submissions S."/>
        </authorList>
    </citation>
    <scope>NUCLEOTIDE SEQUENCE [LARGE SCALE GENOMIC DNA]</scope>
    <source>
        <strain evidence="9 10">DSM 21342</strain>
    </source>
</reference>
<evidence type="ECO:0000259" key="8">
    <source>
        <dbReference type="Pfam" id="PF01694"/>
    </source>
</evidence>
<evidence type="ECO:0000313" key="10">
    <source>
        <dbReference type="Proteomes" id="UP000315971"/>
    </source>
</evidence>
<evidence type="ECO:0000256" key="5">
    <source>
        <dbReference type="ARBA" id="ARBA00022989"/>
    </source>
</evidence>
<dbReference type="InterPro" id="IPR050925">
    <property type="entry name" value="Rhomboid_protease_S54"/>
</dbReference>
<keyword evidence="4" id="KW-0378">Hydrolase</keyword>
<feature type="transmembrane region" description="Helical" evidence="7">
    <location>
        <begin position="138"/>
        <end position="163"/>
    </location>
</feature>
<dbReference type="InterPro" id="IPR022764">
    <property type="entry name" value="Peptidase_S54_rhomboid_dom"/>
</dbReference>
<dbReference type="AlphaFoldDB" id="A0A521C8T5"/>
<keyword evidence="10" id="KW-1185">Reference proteome</keyword>
<accession>A0A521C8T5</accession>
<dbReference type="OrthoDB" id="9807874at2"/>
<gene>
    <name evidence="9" type="ORF">SAMN06265350_103292</name>
</gene>
<feature type="transmembrane region" description="Helical" evidence="7">
    <location>
        <begin position="175"/>
        <end position="199"/>
    </location>
</feature>
<organism evidence="9 10">
    <name type="scientific">Solitalea koreensis</name>
    <dbReference type="NCBI Taxonomy" id="543615"/>
    <lineage>
        <taxon>Bacteria</taxon>
        <taxon>Pseudomonadati</taxon>
        <taxon>Bacteroidota</taxon>
        <taxon>Sphingobacteriia</taxon>
        <taxon>Sphingobacteriales</taxon>
        <taxon>Sphingobacteriaceae</taxon>
        <taxon>Solitalea</taxon>
    </lineage>
</organism>
<feature type="transmembrane region" description="Helical" evidence="7">
    <location>
        <begin position="113"/>
        <end position="132"/>
    </location>
</feature>
<feature type="transmembrane region" description="Helical" evidence="7">
    <location>
        <begin position="6"/>
        <end position="28"/>
    </location>
</feature>
<name>A0A521C8T5_9SPHI</name>
<dbReference type="GO" id="GO:0016020">
    <property type="term" value="C:membrane"/>
    <property type="evidence" value="ECO:0007669"/>
    <property type="project" value="UniProtKB-SubCell"/>
</dbReference>
<feature type="domain" description="Peptidase S54 rhomboid" evidence="8">
    <location>
        <begin position="48"/>
        <end position="192"/>
    </location>
</feature>
<comment type="subcellular location">
    <subcellularLocation>
        <location evidence="1">Membrane</location>
        <topology evidence="1">Multi-pass membrane protein</topology>
    </subcellularLocation>
</comment>
<sequence length="207" mass="23210">MQEYIQVAPVASAIFAFTVFTSLYALFVNHDVTYQLSLHPYSINRGSRYYTILTSGLVHADIGHLLFNMMTFYFFAFRLEATIGHWQFALLYTAGLILSDVSTIAKYKNSIHYYSLGASGAISAVLFSYILFDPLTKLYIMFIPIGIPAVIFGPIYLAYCVYASRHGRDNINHDAHFYGAVTGIVLTILLFPSIIGYFMGTIMTALN</sequence>
<proteinExistence type="inferred from homology"/>
<dbReference type="EMBL" id="FXSZ01000003">
    <property type="protein sequence ID" value="SMO55785.1"/>
    <property type="molecule type" value="Genomic_DNA"/>
</dbReference>
<dbReference type="Gene3D" id="1.20.1540.10">
    <property type="entry name" value="Rhomboid-like"/>
    <property type="match status" value="1"/>
</dbReference>
<comment type="similarity">
    <text evidence="2">Belongs to the peptidase S54 family.</text>
</comment>
<dbReference type="SUPFAM" id="SSF144091">
    <property type="entry name" value="Rhomboid-like"/>
    <property type="match status" value="1"/>
</dbReference>
<dbReference type="PANTHER" id="PTHR43731">
    <property type="entry name" value="RHOMBOID PROTEASE"/>
    <property type="match status" value="1"/>
</dbReference>
<dbReference type="InterPro" id="IPR035952">
    <property type="entry name" value="Rhomboid-like_sf"/>
</dbReference>
<evidence type="ECO:0000256" key="4">
    <source>
        <dbReference type="ARBA" id="ARBA00022801"/>
    </source>
</evidence>
<feature type="transmembrane region" description="Helical" evidence="7">
    <location>
        <begin position="83"/>
        <end position="101"/>
    </location>
</feature>
<evidence type="ECO:0000313" key="9">
    <source>
        <dbReference type="EMBL" id="SMO55785.1"/>
    </source>
</evidence>
<evidence type="ECO:0000256" key="1">
    <source>
        <dbReference type="ARBA" id="ARBA00004141"/>
    </source>
</evidence>
<protein>
    <submittedName>
        <fullName evidence="9">Membrane associated serine protease, rhomboid family</fullName>
    </submittedName>
</protein>
<dbReference type="PANTHER" id="PTHR43731:SF14">
    <property type="entry name" value="PRESENILIN-ASSOCIATED RHOMBOID-LIKE PROTEIN, MITOCHONDRIAL"/>
    <property type="match status" value="1"/>
</dbReference>
<dbReference type="RefSeq" id="WP_142602703.1">
    <property type="nucleotide sequence ID" value="NZ_FXSZ01000003.1"/>
</dbReference>
<keyword evidence="5 7" id="KW-1133">Transmembrane helix</keyword>
<dbReference type="GO" id="GO:0004252">
    <property type="term" value="F:serine-type endopeptidase activity"/>
    <property type="evidence" value="ECO:0007669"/>
    <property type="project" value="InterPro"/>
</dbReference>
<evidence type="ECO:0000256" key="2">
    <source>
        <dbReference type="ARBA" id="ARBA00009045"/>
    </source>
</evidence>
<keyword evidence="9" id="KW-0645">Protease</keyword>
<evidence type="ECO:0000256" key="3">
    <source>
        <dbReference type="ARBA" id="ARBA00022692"/>
    </source>
</evidence>
<dbReference type="GO" id="GO:0006508">
    <property type="term" value="P:proteolysis"/>
    <property type="evidence" value="ECO:0007669"/>
    <property type="project" value="UniProtKB-KW"/>
</dbReference>